<dbReference type="GO" id="GO:0005737">
    <property type="term" value="C:cytoplasm"/>
    <property type="evidence" value="ECO:0007669"/>
    <property type="project" value="UniProtKB-SubCell"/>
</dbReference>
<name>A0A8J3LZC2_9ACTN</name>
<dbReference type="GO" id="GO:0006417">
    <property type="term" value="P:regulation of translation"/>
    <property type="evidence" value="ECO:0007669"/>
    <property type="project" value="UniProtKB-KW"/>
</dbReference>
<dbReference type="InterPro" id="IPR024046">
    <property type="entry name" value="Flagellar_assmbl_FliW_dom_sf"/>
</dbReference>
<evidence type="ECO:0000313" key="6">
    <source>
        <dbReference type="Proteomes" id="UP000653674"/>
    </source>
</evidence>
<protein>
    <recommendedName>
        <fullName evidence="4">Flagellar assembly factor FliW</fullName>
    </recommendedName>
</protein>
<accession>A0A8J3LZC2</accession>
<evidence type="ECO:0000256" key="3">
    <source>
        <dbReference type="ARBA" id="ARBA00022845"/>
    </source>
</evidence>
<dbReference type="SUPFAM" id="SSF141457">
    <property type="entry name" value="BH3618-like"/>
    <property type="match status" value="1"/>
</dbReference>
<comment type="subunit">
    <text evidence="4">Interacts with translational regulator CsrA and flagellin(s).</text>
</comment>
<dbReference type="EMBL" id="BONU01000045">
    <property type="protein sequence ID" value="GIG76150.1"/>
    <property type="molecule type" value="Genomic_DNA"/>
</dbReference>
<organism evidence="5 6">
    <name type="scientific">Planosporangium flavigriseum</name>
    <dbReference type="NCBI Taxonomy" id="373681"/>
    <lineage>
        <taxon>Bacteria</taxon>
        <taxon>Bacillati</taxon>
        <taxon>Actinomycetota</taxon>
        <taxon>Actinomycetes</taxon>
        <taxon>Micromonosporales</taxon>
        <taxon>Micromonosporaceae</taxon>
        <taxon>Planosporangium</taxon>
    </lineage>
</organism>
<comment type="similarity">
    <text evidence="4">Belongs to the FliW family.</text>
</comment>
<comment type="caution">
    <text evidence="5">The sequence shown here is derived from an EMBL/GenBank/DDBJ whole genome shotgun (WGS) entry which is preliminary data.</text>
</comment>
<dbReference type="Gene3D" id="2.30.290.10">
    <property type="entry name" value="BH3618-like"/>
    <property type="match status" value="1"/>
</dbReference>
<dbReference type="GO" id="GO:0044780">
    <property type="term" value="P:bacterial-type flagellum assembly"/>
    <property type="evidence" value="ECO:0007669"/>
    <property type="project" value="UniProtKB-UniRule"/>
</dbReference>
<sequence length="142" mass="15453">MTALVLDAIALVETAELPVLDFVAPIPGFPGERRFVLVSMDEAGLLYSLRSVDRPELRFLVAPPAPFFPDYSVDVDDETLEELDAVDADELLVLLMINAGERPGEASANLMAPIILARRTRRAVQLVLGRTGLPVRAPLFLG</sequence>
<dbReference type="RefSeq" id="WP_168079345.1">
    <property type="nucleotide sequence ID" value="NZ_BAAAQJ010000004.1"/>
</dbReference>
<keyword evidence="3 4" id="KW-0810">Translation regulation</keyword>
<dbReference type="Pfam" id="PF02623">
    <property type="entry name" value="FliW"/>
    <property type="match status" value="1"/>
</dbReference>
<dbReference type="PANTHER" id="PTHR39190:SF1">
    <property type="entry name" value="FLAGELLAR ASSEMBLY FACTOR FLIW"/>
    <property type="match status" value="1"/>
</dbReference>
<comment type="subcellular location">
    <subcellularLocation>
        <location evidence="4">Cytoplasm</location>
    </subcellularLocation>
</comment>
<keyword evidence="2 4" id="KW-1005">Bacterial flagellum biogenesis</keyword>
<dbReference type="AlphaFoldDB" id="A0A8J3LZC2"/>
<dbReference type="Proteomes" id="UP000653674">
    <property type="component" value="Unassembled WGS sequence"/>
</dbReference>
<evidence type="ECO:0000256" key="2">
    <source>
        <dbReference type="ARBA" id="ARBA00022795"/>
    </source>
</evidence>
<keyword evidence="4" id="KW-0143">Chaperone</keyword>
<gene>
    <name evidence="4 5" type="primary">fliW</name>
    <name evidence="5" type="ORF">Pfl04_45540</name>
</gene>
<evidence type="ECO:0000256" key="1">
    <source>
        <dbReference type="ARBA" id="ARBA00022490"/>
    </source>
</evidence>
<keyword evidence="5" id="KW-0282">Flagellum</keyword>
<dbReference type="PANTHER" id="PTHR39190">
    <property type="entry name" value="FLAGELLAR ASSEMBLY FACTOR FLIW"/>
    <property type="match status" value="1"/>
</dbReference>
<evidence type="ECO:0000256" key="4">
    <source>
        <dbReference type="HAMAP-Rule" id="MF_01185"/>
    </source>
</evidence>
<dbReference type="InterPro" id="IPR003775">
    <property type="entry name" value="Flagellar_assembly_factor_FliW"/>
</dbReference>
<keyword evidence="6" id="KW-1185">Reference proteome</keyword>
<reference evidence="5" key="1">
    <citation type="submission" date="2021-01" db="EMBL/GenBank/DDBJ databases">
        <title>Whole genome shotgun sequence of Planosporangium flavigriseum NBRC 105377.</title>
        <authorList>
            <person name="Komaki H."/>
            <person name="Tamura T."/>
        </authorList>
    </citation>
    <scope>NUCLEOTIDE SEQUENCE</scope>
    <source>
        <strain evidence="5">NBRC 105377</strain>
    </source>
</reference>
<proteinExistence type="inferred from homology"/>
<keyword evidence="1 4" id="KW-0963">Cytoplasm</keyword>
<keyword evidence="5" id="KW-0966">Cell projection</keyword>
<keyword evidence="5" id="KW-0969">Cilium</keyword>
<dbReference type="HAMAP" id="MF_01185">
    <property type="entry name" value="FliW"/>
    <property type="match status" value="1"/>
</dbReference>
<comment type="function">
    <text evidence="4">Acts as an anti-CsrA protein, binds CsrA and prevents it from repressing translation of its target genes, one of which is flagellin. Binds to flagellin and participates in the assembly of the flagellum.</text>
</comment>
<evidence type="ECO:0000313" key="5">
    <source>
        <dbReference type="EMBL" id="GIG76150.1"/>
    </source>
</evidence>